<reference evidence="1 2" key="1">
    <citation type="journal article" date="2021" name="Elife">
        <title>Chloroplast acquisition without the gene transfer in kleptoplastic sea slugs, Plakobranchus ocellatus.</title>
        <authorList>
            <person name="Maeda T."/>
            <person name="Takahashi S."/>
            <person name="Yoshida T."/>
            <person name="Shimamura S."/>
            <person name="Takaki Y."/>
            <person name="Nagai Y."/>
            <person name="Toyoda A."/>
            <person name="Suzuki Y."/>
            <person name="Arimoto A."/>
            <person name="Ishii H."/>
            <person name="Satoh N."/>
            <person name="Nishiyama T."/>
            <person name="Hasebe M."/>
            <person name="Maruyama T."/>
            <person name="Minagawa J."/>
            <person name="Obokata J."/>
            <person name="Shigenobu S."/>
        </authorList>
    </citation>
    <scope>NUCLEOTIDE SEQUENCE [LARGE SCALE GENOMIC DNA]</scope>
</reference>
<protein>
    <submittedName>
        <fullName evidence="1">Uncharacterized protein</fullName>
    </submittedName>
</protein>
<organism evidence="1 2">
    <name type="scientific">Elysia marginata</name>
    <dbReference type="NCBI Taxonomy" id="1093978"/>
    <lineage>
        <taxon>Eukaryota</taxon>
        <taxon>Metazoa</taxon>
        <taxon>Spiralia</taxon>
        <taxon>Lophotrochozoa</taxon>
        <taxon>Mollusca</taxon>
        <taxon>Gastropoda</taxon>
        <taxon>Heterobranchia</taxon>
        <taxon>Euthyneura</taxon>
        <taxon>Panpulmonata</taxon>
        <taxon>Sacoglossa</taxon>
        <taxon>Placobranchoidea</taxon>
        <taxon>Plakobranchidae</taxon>
        <taxon>Elysia</taxon>
    </lineage>
</organism>
<accession>A0AAV4G2H7</accession>
<dbReference type="Proteomes" id="UP000762676">
    <property type="component" value="Unassembled WGS sequence"/>
</dbReference>
<evidence type="ECO:0000313" key="1">
    <source>
        <dbReference type="EMBL" id="GFR79449.1"/>
    </source>
</evidence>
<proteinExistence type="predicted"/>
<gene>
    <name evidence="1" type="ORF">ElyMa_000556700</name>
</gene>
<keyword evidence="2" id="KW-1185">Reference proteome</keyword>
<sequence length="84" mass="9625">MKIPHLDLPNEDDVLQRDAWIAVAYPQRWYTESASRGTVNVDLGEPSKKLGSFKYPDGRDIQEVERCFLLKTNITVSPSANLRY</sequence>
<dbReference type="EMBL" id="BMAT01001089">
    <property type="protein sequence ID" value="GFR79449.1"/>
    <property type="molecule type" value="Genomic_DNA"/>
</dbReference>
<name>A0AAV4G2H7_9GAST</name>
<evidence type="ECO:0000313" key="2">
    <source>
        <dbReference type="Proteomes" id="UP000762676"/>
    </source>
</evidence>
<comment type="caution">
    <text evidence="1">The sequence shown here is derived from an EMBL/GenBank/DDBJ whole genome shotgun (WGS) entry which is preliminary data.</text>
</comment>
<dbReference type="AlphaFoldDB" id="A0AAV4G2H7"/>